<dbReference type="SUPFAM" id="SSF51735">
    <property type="entry name" value="NAD(P)-binding Rossmann-fold domains"/>
    <property type="match status" value="1"/>
</dbReference>
<evidence type="ECO:0000313" key="2">
    <source>
        <dbReference type="EMBL" id="QTD51425.1"/>
    </source>
</evidence>
<sequence>MADALPLMKSAFIQLSEGRARVPVRTNLNVEEHHGDSLIMPVFLPDQARTAVKVVSVYRGNPSVGLPLIHGVLLVLDAETGRPLSLMDAEYLTALRTGAASALATDCLARRDAKTLAVFGTGVQARFQVRGIHQVRPLETVWVCGRTPRNVASFVEEVSDELDVPVMAASPREALANAELVCTATTSDRPLFETSMVRPGTHLNAVGGYRPDMTEIPLDLLASATVVVDHRASCLAEAGELVQAEARGFWQPSDVHGELGEIAAGTLKGRGDQNEITLFKSVGNAVQDLAVAAFILERAEAMSLGTRLSF</sequence>
<dbReference type="PANTHER" id="PTHR13812:SF19">
    <property type="entry name" value="KETIMINE REDUCTASE MU-CRYSTALLIN"/>
    <property type="match status" value="1"/>
</dbReference>
<gene>
    <name evidence="2" type="ORF">J3U87_03055</name>
</gene>
<dbReference type="PIRSF" id="PIRSF001439">
    <property type="entry name" value="CryM"/>
    <property type="match status" value="1"/>
</dbReference>
<dbReference type="Proteomes" id="UP000663929">
    <property type="component" value="Chromosome"/>
</dbReference>
<evidence type="ECO:0000256" key="1">
    <source>
        <dbReference type="ARBA" id="ARBA00008903"/>
    </source>
</evidence>
<name>A0A8A4TY18_SULCO</name>
<keyword evidence="3" id="KW-1185">Reference proteome</keyword>
<protein>
    <submittedName>
        <fullName evidence="2">Ornithine cyclodeaminase family protein</fullName>
    </submittedName>
</protein>
<evidence type="ECO:0000313" key="3">
    <source>
        <dbReference type="Proteomes" id="UP000663929"/>
    </source>
</evidence>
<dbReference type="Gene3D" id="3.30.1780.10">
    <property type="entry name" value="ornithine cyclodeaminase, domain 1"/>
    <property type="match status" value="1"/>
</dbReference>
<accession>A0A8A4TY18</accession>
<organism evidence="2 3">
    <name type="scientific">Sulfidibacter corallicola</name>
    <dbReference type="NCBI Taxonomy" id="2818388"/>
    <lineage>
        <taxon>Bacteria</taxon>
        <taxon>Pseudomonadati</taxon>
        <taxon>Acidobacteriota</taxon>
        <taxon>Holophagae</taxon>
        <taxon>Acanthopleuribacterales</taxon>
        <taxon>Acanthopleuribacteraceae</taxon>
        <taxon>Sulfidibacter</taxon>
    </lineage>
</organism>
<dbReference type="FunFam" id="3.40.50.720:FF:000311">
    <property type="entry name" value="Ornithine cyclodeaminase"/>
    <property type="match status" value="1"/>
</dbReference>
<dbReference type="KEGG" id="scor:J3U87_03055"/>
<dbReference type="InterPro" id="IPR036291">
    <property type="entry name" value="NAD(P)-bd_dom_sf"/>
</dbReference>
<dbReference type="EMBL" id="CP071793">
    <property type="protein sequence ID" value="QTD51425.1"/>
    <property type="molecule type" value="Genomic_DNA"/>
</dbReference>
<dbReference type="InterPro" id="IPR003462">
    <property type="entry name" value="ODC_Mu_crystall"/>
</dbReference>
<dbReference type="GO" id="GO:0005737">
    <property type="term" value="C:cytoplasm"/>
    <property type="evidence" value="ECO:0007669"/>
    <property type="project" value="TreeGrafter"/>
</dbReference>
<dbReference type="GO" id="GO:0016491">
    <property type="term" value="F:oxidoreductase activity"/>
    <property type="evidence" value="ECO:0007669"/>
    <property type="project" value="UniProtKB-ARBA"/>
</dbReference>
<dbReference type="Gene3D" id="3.40.50.720">
    <property type="entry name" value="NAD(P)-binding Rossmann-like Domain"/>
    <property type="match status" value="1"/>
</dbReference>
<proteinExistence type="inferred from homology"/>
<comment type="similarity">
    <text evidence="1">Belongs to the ornithine cyclodeaminase/mu-crystallin family.</text>
</comment>
<dbReference type="PANTHER" id="PTHR13812">
    <property type="entry name" value="KETIMINE REDUCTASE MU-CRYSTALLIN"/>
    <property type="match status" value="1"/>
</dbReference>
<dbReference type="GO" id="GO:0019752">
    <property type="term" value="P:carboxylic acid metabolic process"/>
    <property type="evidence" value="ECO:0007669"/>
    <property type="project" value="UniProtKB-ARBA"/>
</dbReference>
<reference evidence="2" key="1">
    <citation type="submission" date="2021-03" db="EMBL/GenBank/DDBJ databases">
        <title>Acanthopleuribacteraceae sp. M133.</title>
        <authorList>
            <person name="Wang G."/>
        </authorList>
    </citation>
    <scope>NUCLEOTIDE SEQUENCE</scope>
    <source>
        <strain evidence="2">M133</strain>
    </source>
</reference>
<dbReference type="InterPro" id="IPR023401">
    <property type="entry name" value="ODC_N"/>
</dbReference>
<dbReference type="AlphaFoldDB" id="A0A8A4TY18"/>
<dbReference type="Pfam" id="PF02423">
    <property type="entry name" value="OCD_Mu_crystall"/>
    <property type="match status" value="1"/>
</dbReference>